<proteinExistence type="predicted"/>
<dbReference type="OrthoDB" id="5243597at2759"/>
<feature type="region of interest" description="Disordered" evidence="1">
    <location>
        <begin position="1"/>
        <end position="69"/>
    </location>
</feature>
<evidence type="ECO:0000256" key="1">
    <source>
        <dbReference type="SAM" id="MobiDB-lite"/>
    </source>
</evidence>
<evidence type="ECO:0000313" key="3">
    <source>
        <dbReference type="Proteomes" id="UP000813444"/>
    </source>
</evidence>
<dbReference type="EMBL" id="JAGPNK010000017">
    <property type="protein sequence ID" value="KAH7305995.1"/>
    <property type="molecule type" value="Genomic_DNA"/>
</dbReference>
<evidence type="ECO:0000313" key="2">
    <source>
        <dbReference type="EMBL" id="KAH7305995.1"/>
    </source>
</evidence>
<comment type="caution">
    <text evidence="2">The sequence shown here is derived from an EMBL/GenBank/DDBJ whole genome shotgun (WGS) entry which is preliminary data.</text>
</comment>
<dbReference type="Proteomes" id="UP000813444">
    <property type="component" value="Unassembled WGS sequence"/>
</dbReference>
<accession>A0A8K0SEP5</accession>
<protein>
    <submittedName>
        <fullName evidence="2">Uncharacterized protein</fullName>
    </submittedName>
</protein>
<sequence>MDDTRSIISLPPPPYSLQPRPSEDLGQSPAYSAASQTTSSEPTTAGPSQITEPASPTTHNNPLARLRDSIVEKRNAAADRRRAEMFQKKYGFVPKNLMTETEWKRTVKNAPVVKKKMEWRATTPFGPR</sequence>
<organism evidence="2 3">
    <name type="scientific">Stachybotrys elegans</name>
    <dbReference type="NCBI Taxonomy" id="80388"/>
    <lineage>
        <taxon>Eukaryota</taxon>
        <taxon>Fungi</taxon>
        <taxon>Dikarya</taxon>
        <taxon>Ascomycota</taxon>
        <taxon>Pezizomycotina</taxon>
        <taxon>Sordariomycetes</taxon>
        <taxon>Hypocreomycetidae</taxon>
        <taxon>Hypocreales</taxon>
        <taxon>Stachybotryaceae</taxon>
        <taxon>Stachybotrys</taxon>
    </lineage>
</organism>
<feature type="compositionally biased region" description="Polar residues" evidence="1">
    <location>
        <begin position="29"/>
        <end position="61"/>
    </location>
</feature>
<name>A0A8K0SEP5_9HYPO</name>
<reference evidence="2" key="1">
    <citation type="journal article" date="2021" name="Nat. Commun.">
        <title>Genetic determinants of endophytism in the Arabidopsis root mycobiome.</title>
        <authorList>
            <person name="Mesny F."/>
            <person name="Miyauchi S."/>
            <person name="Thiergart T."/>
            <person name="Pickel B."/>
            <person name="Atanasova L."/>
            <person name="Karlsson M."/>
            <person name="Huettel B."/>
            <person name="Barry K.W."/>
            <person name="Haridas S."/>
            <person name="Chen C."/>
            <person name="Bauer D."/>
            <person name="Andreopoulos W."/>
            <person name="Pangilinan J."/>
            <person name="LaButti K."/>
            <person name="Riley R."/>
            <person name="Lipzen A."/>
            <person name="Clum A."/>
            <person name="Drula E."/>
            <person name="Henrissat B."/>
            <person name="Kohler A."/>
            <person name="Grigoriev I.V."/>
            <person name="Martin F.M."/>
            <person name="Hacquard S."/>
        </authorList>
    </citation>
    <scope>NUCLEOTIDE SEQUENCE</scope>
    <source>
        <strain evidence="2">MPI-CAGE-CH-0235</strain>
    </source>
</reference>
<dbReference type="AlphaFoldDB" id="A0A8K0SEP5"/>
<keyword evidence="3" id="KW-1185">Reference proteome</keyword>
<gene>
    <name evidence="2" type="ORF">B0I35DRAFT_111246</name>
</gene>